<dbReference type="RefSeq" id="WP_014217098.1">
    <property type="nucleotide sequence ID" value="NZ_LWBO01000084.1"/>
</dbReference>
<evidence type="ECO:0000313" key="1">
    <source>
        <dbReference type="EMBL" id="OQP39134.1"/>
    </source>
</evidence>
<accession>A0ABX3NQN4</accession>
<dbReference type="Proteomes" id="UP000192277">
    <property type="component" value="Unassembled WGS sequence"/>
</dbReference>
<dbReference type="PANTHER" id="PTHR39337">
    <property type="entry name" value="BLR5642 PROTEIN"/>
    <property type="match status" value="1"/>
</dbReference>
<dbReference type="InterPro" id="IPR014519">
    <property type="entry name" value="UCP024492"/>
</dbReference>
<dbReference type="Pfam" id="PF04343">
    <property type="entry name" value="DUF488"/>
    <property type="match status" value="1"/>
</dbReference>
<dbReference type="InterPro" id="IPR007438">
    <property type="entry name" value="DUF488"/>
</dbReference>
<protein>
    <recommendedName>
        <fullName evidence="3">DUF488 domain-containing protein</fullName>
    </recommendedName>
</protein>
<gene>
    <name evidence="1" type="ORF">A4D02_17545</name>
</gene>
<dbReference type="EMBL" id="LWBO01000084">
    <property type="protein sequence ID" value="OQP39134.1"/>
    <property type="molecule type" value="Genomic_DNA"/>
</dbReference>
<evidence type="ECO:0008006" key="3">
    <source>
        <dbReference type="Google" id="ProtNLM"/>
    </source>
</evidence>
<dbReference type="PIRSF" id="PIRSF024492">
    <property type="entry name" value="UCP024492"/>
    <property type="match status" value="1"/>
</dbReference>
<reference evidence="1 2" key="1">
    <citation type="submission" date="2016-04" db="EMBL/GenBank/DDBJ databases">
        <authorList>
            <person name="Chen L."/>
            <person name="Zhuang W."/>
            <person name="Wang G."/>
        </authorList>
    </citation>
    <scope>NUCLEOTIDE SEQUENCE [LARGE SCALE GENOMIC DNA]</scope>
    <source>
        <strain evidence="2">GR20</strain>
    </source>
</reference>
<keyword evidence="2" id="KW-1185">Reference proteome</keyword>
<evidence type="ECO:0000313" key="2">
    <source>
        <dbReference type="Proteomes" id="UP000192277"/>
    </source>
</evidence>
<sequence length="172" mass="19695">MEKKPIYTIGHSSRSADDFLALLKEYGIEYLVDARTIPYSRFHPQFSKDALKLFLEQNGIRYVFMGDEIGGRPIDASCYRQGKVDYEILKTKDFFKKGIERLKTAYNKDVNVAIMCSERKPAECHRSRLIGKVLDAEGIMVQHIDETGKLKDQKAVAREFNKGYQSGDLFGN</sequence>
<comment type="caution">
    <text evidence="1">The sequence shown here is derived from an EMBL/GenBank/DDBJ whole genome shotgun (WGS) entry which is preliminary data.</text>
</comment>
<dbReference type="PANTHER" id="PTHR39337:SF1">
    <property type="entry name" value="BLR5642 PROTEIN"/>
    <property type="match status" value="1"/>
</dbReference>
<proteinExistence type="predicted"/>
<organism evidence="1 2">
    <name type="scientific">Niastella koreensis</name>
    <dbReference type="NCBI Taxonomy" id="354356"/>
    <lineage>
        <taxon>Bacteria</taxon>
        <taxon>Pseudomonadati</taxon>
        <taxon>Bacteroidota</taxon>
        <taxon>Chitinophagia</taxon>
        <taxon>Chitinophagales</taxon>
        <taxon>Chitinophagaceae</taxon>
        <taxon>Niastella</taxon>
    </lineage>
</organism>
<name>A0ABX3NQN4_9BACT</name>